<keyword evidence="3" id="KW-1185">Reference proteome</keyword>
<evidence type="ECO:0000313" key="3">
    <source>
        <dbReference type="Proteomes" id="UP000319143"/>
    </source>
</evidence>
<proteinExistence type="predicted"/>
<evidence type="ECO:0000313" key="2">
    <source>
        <dbReference type="EMBL" id="TWU36211.1"/>
    </source>
</evidence>
<name>A0A5C6DKP8_9BACT</name>
<accession>A0A5C6DKP8</accession>
<protein>
    <submittedName>
        <fullName evidence="2">Uncharacterized protein</fullName>
    </submittedName>
</protein>
<dbReference type="EMBL" id="SJPV01000006">
    <property type="protein sequence ID" value="TWU36211.1"/>
    <property type="molecule type" value="Genomic_DNA"/>
</dbReference>
<feature type="region of interest" description="Disordered" evidence="1">
    <location>
        <begin position="1"/>
        <end position="30"/>
    </location>
</feature>
<organism evidence="2 3">
    <name type="scientific">Novipirellula artificiosorum</name>
    <dbReference type="NCBI Taxonomy" id="2528016"/>
    <lineage>
        <taxon>Bacteria</taxon>
        <taxon>Pseudomonadati</taxon>
        <taxon>Planctomycetota</taxon>
        <taxon>Planctomycetia</taxon>
        <taxon>Pirellulales</taxon>
        <taxon>Pirellulaceae</taxon>
        <taxon>Novipirellula</taxon>
    </lineage>
</organism>
<comment type="caution">
    <text evidence="2">The sequence shown here is derived from an EMBL/GenBank/DDBJ whole genome shotgun (WGS) entry which is preliminary data.</text>
</comment>
<evidence type="ECO:0000256" key="1">
    <source>
        <dbReference type="SAM" id="MobiDB-lite"/>
    </source>
</evidence>
<dbReference type="AlphaFoldDB" id="A0A5C6DKP8"/>
<sequence length="90" mass="9936">MDGGSEHPIAASLGLESNQRQPGRRAKNGKTIRIEKSAANRRTIGNEWFAEDMTLERVRDGDLKLVFFVFCGPASEHRPGILAFGLDKPV</sequence>
<dbReference type="Proteomes" id="UP000319143">
    <property type="component" value="Unassembled WGS sequence"/>
</dbReference>
<gene>
    <name evidence="2" type="ORF">Poly41_39650</name>
</gene>
<reference evidence="2 3" key="1">
    <citation type="submission" date="2019-02" db="EMBL/GenBank/DDBJ databases">
        <title>Deep-cultivation of Planctomycetes and their phenomic and genomic characterization uncovers novel biology.</title>
        <authorList>
            <person name="Wiegand S."/>
            <person name="Jogler M."/>
            <person name="Boedeker C."/>
            <person name="Pinto D."/>
            <person name="Vollmers J."/>
            <person name="Rivas-Marin E."/>
            <person name="Kohn T."/>
            <person name="Peeters S.H."/>
            <person name="Heuer A."/>
            <person name="Rast P."/>
            <person name="Oberbeckmann S."/>
            <person name="Bunk B."/>
            <person name="Jeske O."/>
            <person name="Meyerdierks A."/>
            <person name="Storesund J.E."/>
            <person name="Kallscheuer N."/>
            <person name="Luecker S."/>
            <person name="Lage O.M."/>
            <person name="Pohl T."/>
            <person name="Merkel B.J."/>
            <person name="Hornburger P."/>
            <person name="Mueller R.-W."/>
            <person name="Bruemmer F."/>
            <person name="Labrenz M."/>
            <person name="Spormann A.M."/>
            <person name="Op Den Camp H."/>
            <person name="Overmann J."/>
            <person name="Amann R."/>
            <person name="Jetten M.S.M."/>
            <person name="Mascher T."/>
            <person name="Medema M.H."/>
            <person name="Devos D.P."/>
            <person name="Kaster A.-K."/>
            <person name="Ovreas L."/>
            <person name="Rohde M."/>
            <person name="Galperin M.Y."/>
            <person name="Jogler C."/>
        </authorList>
    </citation>
    <scope>NUCLEOTIDE SEQUENCE [LARGE SCALE GENOMIC DNA]</scope>
    <source>
        <strain evidence="2 3">Poly41</strain>
    </source>
</reference>